<feature type="region of interest" description="Disordered" evidence="1">
    <location>
        <begin position="1"/>
        <end position="166"/>
    </location>
</feature>
<accession>A0AAN6UET4</accession>
<feature type="compositionally biased region" description="Acidic residues" evidence="1">
    <location>
        <begin position="125"/>
        <end position="138"/>
    </location>
</feature>
<dbReference type="EMBL" id="MU853424">
    <property type="protein sequence ID" value="KAK4131449.1"/>
    <property type="molecule type" value="Genomic_DNA"/>
</dbReference>
<dbReference type="AlphaFoldDB" id="A0AAN6UET4"/>
<feature type="compositionally biased region" description="Low complexity" evidence="1">
    <location>
        <begin position="85"/>
        <end position="99"/>
    </location>
</feature>
<name>A0AAN6UET4_9PEZI</name>
<comment type="caution">
    <text evidence="2">The sequence shown here is derived from an EMBL/GenBank/DDBJ whole genome shotgun (WGS) entry which is preliminary data.</text>
</comment>
<dbReference type="Proteomes" id="UP001304895">
    <property type="component" value="Unassembled WGS sequence"/>
</dbReference>
<feature type="compositionally biased region" description="Polar residues" evidence="1">
    <location>
        <begin position="28"/>
        <end position="53"/>
    </location>
</feature>
<protein>
    <submittedName>
        <fullName evidence="2">Uncharacterized protein</fullName>
    </submittedName>
</protein>
<proteinExistence type="predicted"/>
<evidence type="ECO:0000313" key="2">
    <source>
        <dbReference type="EMBL" id="KAK4131449.1"/>
    </source>
</evidence>
<evidence type="ECO:0000256" key="1">
    <source>
        <dbReference type="SAM" id="MobiDB-lite"/>
    </source>
</evidence>
<keyword evidence="3" id="KW-1185">Reference proteome</keyword>
<sequence>MTSANGETLPSVANPPAMTPPPPSNNNGFTPINNRGTAAAQTDQGSAPINTLGNDAPAARHYTRGSTTATTPRTKLPGARPPAAPVTAEATAEAPATNPKSKRKQRAAGHGTTAAQPTSRRAPDENEEEGEHEDEVEETAVATRRNRRGPAAPTLPASKNNRQNDVPLKKVRLAPPRIEDLQVRAMPCTVCVTRLSEGRASACYYPKSVGSCCYECGRLNHTAKCIMPAENLQAPIQDWYNEVLVFTKANKALSPDLHQRGIRLVGAIRESRKETAAAAMPAVTFTAGAPATASTAHLLVPGATPVVTLDERVAIAQERQAVAAERLSIAAERQSIAAEQLVTLARIANKTAKGAFDEVASQGKVLKRMEGIMVSA</sequence>
<gene>
    <name evidence="2" type="ORF">BT67DRAFT_155971</name>
</gene>
<reference evidence="2" key="1">
    <citation type="journal article" date="2023" name="Mol. Phylogenet. Evol.">
        <title>Genome-scale phylogeny and comparative genomics of the fungal order Sordariales.</title>
        <authorList>
            <person name="Hensen N."/>
            <person name="Bonometti L."/>
            <person name="Westerberg I."/>
            <person name="Brannstrom I.O."/>
            <person name="Guillou S."/>
            <person name="Cros-Aarteil S."/>
            <person name="Calhoun S."/>
            <person name="Haridas S."/>
            <person name="Kuo A."/>
            <person name="Mondo S."/>
            <person name="Pangilinan J."/>
            <person name="Riley R."/>
            <person name="LaButti K."/>
            <person name="Andreopoulos B."/>
            <person name="Lipzen A."/>
            <person name="Chen C."/>
            <person name="Yan M."/>
            <person name="Daum C."/>
            <person name="Ng V."/>
            <person name="Clum A."/>
            <person name="Steindorff A."/>
            <person name="Ohm R.A."/>
            <person name="Martin F."/>
            <person name="Silar P."/>
            <person name="Natvig D.O."/>
            <person name="Lalanne C."/>
            <person name="Gautier V."/>
            <person name="Ament-Velasquez S.L."/>
            <person name="Kruys A."/>
            <person name="Hutchinson M.I."/>
            <person name="Powell A.J."/>
            <person name="Barry K."/>
            <person name="Miller A.N."/>
            <person name="Grigoriev I.V."/>
            <person name="Debuchy R."/>
            <person name="Gladieux P."/>
            <person name="Hiltunen Thoren M."/>
            <person name="Johannesson H."/>
        </authorList>
    </citation>
    <scope>NUCLEOTIDE SEQUENCE</scope>
    <source>
        <strain evidence="2">CBS 123565</strain>
    </source>
</reference>
<organism evidence="2 3">
    <name type="scientific">Trichocladium antarcticum</name>
    <dbReference type="NCBI Taxonomy" id="1450529"/>
    <lineage>
        <taxon>Eukaryota</taxon>
        <taxon>Fungi</taxon>
        <taxon>Dikarya</taxon>
        <taxon>Ascomycota</taxon>
        <taxon>Pezizomycotina</taxon>
        <taxon>Sordariomycetes</taxon>
        <taxon>Sordariomycetidae</taxon>
        <taxon>Sordariales</taxon>
        <taxon>Chaetomiaceae</taxon>
        <taxon>Trichocladium</taxon>
    </lineage>
</organism>
<evidence type="ECO:0000313" key="3">
    <source>
        <dbReference type="Proteomes" id="UP001304895"/>
    </source>
</evidence>
<reference evidence="2" key="2">
    <citation type="submission" date="2023-05" db="EMBL/GenBank/DDBJ databases">
        <authorList>
            <consortium name="Lawrence Berkeley National Laboratory"/>
            <person name="Steindorff A."/>
            <person name="Hensen N."/>
            <person name="Bonometti L."/>
            <person name="Westerberg I."/>
            <person name="Brannstrom I.O."/>
            <person name="Guillou S."/>
            <person name="Cros-Aarteil S."/>
            <person name="Calhoun S."/>
            <person name="Haridas S."/>
            <person name="Kuo A."/>
            <person name="Mondo S."/>
            <person name="Pangilinan J."/>
            <person name="Riley R."/>
            <person name="Labutti K."/>
            <person name="Andreopoulos B."/>
            <person name="Lipzen A."/>
            <person name="Chen C."/>
            <person name="Yanf M."/>
            <person name="Daum C."/>
            <person name="Ng V."/>
            <person name="Clum A."/>
            <person name="Ohm R."/>
            <person name="Martin F."/>
            <person name="Silar P."/>
            <person name="Natvig D."/>
            <person name="Lalanne C."/>
            <person name="Gautier V."/>
            <person name="Ament-Velasquez S.L."/>
            <person name="Kruys A."/>
            <person name="Hutchinson M.I."/>
            <person name="Powell A.J."/>
            <person name="Barry K."/>
            <person name="Miller A.N."/>
            <person name="Grigoriev I.V."/>
            <person name="Debuchy R."/>
            <person name="Gladieux P."/>
            <person name="Thoren M.H."/>
            <person name="Johannesson H."/>
        </authorList>
    </citation>
    <scope>NUCLEOTIDE SEQUENCE</scope>
    <source>
        <strain evidence="2">CBS 123565</strain>
    </source>
</reference>
<feature type="compositionally biased region" description="Low complexity" evidence="1">
    <location>
        <begin position="64"/>
        <end position="74"/>
    </location>
</feature>